<accession>A0A485LLK6</accession>
<evidence type="ECO:0000313" key="4">
    <source>
        <dbReference type="Proteomes" id="UP000332933"/>
    </source>
</evidence>
<reference evidence="2" key="2">
    <citation type="submission" date="2019-06" db="EMBL/GenBank/DDBJ databases">
        <title>Genomics analysis of Aphanomyces spp. identifies a new class of oomycete effector associated with host adaptation.</title>
        <authorList>
            <person name="Gaulin E."/>
        </authorList>
    </citation>
    <scope>NUCLEOTIDE SEQUENCE</scope>
    <source>
        <strain evidence="2">CBS 578.67</strain>
    </source>
</reference>
<sequence>MTSPVHLLPRGQSWGEDIRIYKASKAVVPWRPEQREPVRHITRYEKSREEREFDLIRAQYRDVQREGATKDLEIKQSMQALVDAKIKQSRYVQKFNLINHSSAEPEPVDVTLRPPNTRVRYNIVNHHELAVAPVHEAPPDALGKKMVESQHLGRPFSVISNKYHTDHDQRARAEAVHQKETATVKFNKTHTFNPLLVRYYDCEKEAAFLVARDAHAKLHGLDRDDLLPHGEQFCASRLYNLVNHTVLKPEKFKTVTNVDNRRLNVMKATKINHDIHARAQVLEDLTETRSLNRISHARNSQIADNIRASFDPVTNQPFEGRLRKARVPVRTHPKSNVWTRVQDGGGNTNNQLDKPQLPRIDRRPPSGMRPIEPEILYISHDKPVDPGGASVAPPPMTKQSPKAS</sequence>
<protein>
    <submittedName>
        <fullName evidence="3">Aste57867_22233 protein</fullName>
    </submittedName>
</protein>
<feature type="region of interest" description="Disordered" evidence="1">
    <location>
        <begin position="335"/>
        <end position="404"/>
    </location>
</feature>
<dbReference type="AlphaFoldDB" id="A0A485LLK6"/>
<keyword evidence="4" id="KW-1185">Reference proteome</keyword>
<evidence type="ECO:0000313" key="2">
    <source>
        <dbReference type="EMBL" id="KAF0685916.1"/>
    </source>
</evidence>
<dbReference type="OrthoDB" id="60284at2759"/>
<gene>
    <name evidence="3" type="primary">Aste57867_22233</name>
    <name evidence="2" type="ORF">As57867_022164</name>
    <name evidence="3" type="ORF">ASTE57867_22233</name>
</gene>
<dbReference type="EMBL" id="CAADRA010007050">
    <property type="protein sequence ID" value="VFT98900.1"/>
    <property type="molecule type" value="Genomic_DNA"/>
</dbReference>
<dbReference type="EMBL" id="VJMH01007024">
    <property type="protein sequence ID" value="KAF0685916.1"/>
    <property type="molecule type" value="Genomic_DNA"/>
</dbReference>
<organism evidence="3 4">
    <name type="scientific">Aphanomyces stellatus</name>
    <dbReference type="NCBI Taxonomy" id="120398"/>
    <lineage>
        <taxon>Eukaryota</taxon>
        <taxon>Sar</taxon>
        <taxon>Stramenopiles</taxon>
        <taxon>Oomycota</taxon>
        <taxon>Saprolegniomycetes</taxon>
        <taxon>Saprolegniales</taxon>
        <taxon>Verrucalvaceae</taxon>
        <taxon>Aphanomyces</taxon>
    </lineage>
</organism>
<dbReference type="Proteomes" id="UP000332933">
    <property type="component" value="Unassembled WGS sequence"/>
</dbReference>
<name>A0A485LLK6_9STRA</name>
<evidence type="ECO:0000256" key="1">
    <source>
        <dbReference type="SAM" id="MobiDB-lite"/>
    </source>
</evidence>
<proteinExistence type="predicted"/>
<evidence type="ECO:0000313" key="3">
    <source>
        <dbReference type="EMBL" id="VFT98900.1"/>
    </source>
</evidence>
<reference evidence="3 4" key="1">
    <citation type="submission" date="2019-03" db="EMBL/GenBank/DDBJ databases">
        <authorList>
            <person name="Gaulin E."/>
            <person name="Dumas B."/>
        </authorList>
    </citation>
    <scope>NUCLEOTIDE SEQUENCE [LARGE SCALE GENOMIC DNA]</scope>
    <source>
        <strain evidence="3">CBS 568.67</strain>
    </source>
</reference>